<gene>
    <name evidence="2" type="ordered locus">SL003B_1291</name>
</gene>
<sequence length="231" mass="24873">MEDALDHAVWTALITRQSGFALGQQGARRFRPDVAPFAAARDDSPESLAALGDLMADGETDVYLLQRTEIVLPATLTAPMTAPGVQMVKRRAGDAPALREEIVRLTAANIPDMRALIDLTRPGPFRARTVELGDYFGIRVGGRLAAMAGERLKLPGFTEVSAVCTHPDFRGRGFGAALTVFAGRRIEARGETPFLHTYASNAGAIRLYEKLGYEVRCGVHVAVLAKPAQDA</sequence>
<feature type="domain" description="N-acetyltransferase" evidence="1">
    <location>
        <begin position="100"/>
        <end position="229"/>
    </location>
</feature>
<dbReference type="OrthoDB" id="9797456at2"/>
<evidence type="ECO:0000313" key="3">
    <source>
        <dbReference type="Proteomes" id="UP000008130"/>
    </source>
</evidence>
<dbReference type="GO" id="GO:0016747">
    <property type="term" value="F:acyltransferase activity, transferring groups other than amino-acyl groups"/>
    <property type="evidence" value="ECO:0007669"/>
    <property type="project" value="InterPro"/>
</dbReference>
<protein>
    <submittedName>
        <fullName evidence="2">Putative acetyltransferase protein, GNAT family protein</fullName>
    </submittedName>
</protein>
<organism evidence="2 3">
    <name type="scientific">Polymorphum gilvum (strain LMG 25793 / CGMCC 1.9160 / SL003B-26A1)</name>
    <dbReference type="NCBI Taxonomy" id="991905"/>
    <lineage>
        <taxon>Bacteria</taxon>
        <taxon>Pseudomonadati</taxon>
        <taxon>Pseudomonadota</taxon>
        <taxon>Alphaproteobacteria</taxon>
        <taxon>Rhodobacterales</taxon>
        <taxon>Paracoccaceae</taxon>
        <taxon>Polymorphum</taxon>
    </lineage>
</organism>
<keyword evidence="3" id="KW-1185">Reference proteome</keyword>
<evidence type="ECO:0000313" key="2">
    <source>
        <dbReference type="EMBL" id="ADZ69719.1"/>
    </source>
</evidence>
<reference evidence="2 3" key="1">
    <citation type="journal article" date="2011" name="J. Bacteriol.">
        <title>Complete genome sequence of Polymorphum gilvum SL003B-26A1T, a crude oil-degrading bacterium from oil-polluted saline soil.</title>
        <authorList>
            <person name="Li S.G."/>
            <person name="Tang Y.Q."/>
            <person name="Nie Y."/>
            <person name="Cai M."/>
            <person name="Wu X.L."/>
        </authorList>
    </citation>
    <scope>NUCLEOTIDE SEQUENCE [LARGE SCALE GENOMIC DNA]</scope>
    <source>
        <strain evidence="3">LMG 25793 / CGMCC 1.9160 / SL003B-26A1</strain>
    </source>
</reference>
<dbReference type="EMBL" id="CP002568">
    <property type="protein sequence ID" value="ADZ69719.1"/>
    <property type="molecule type" value="Genomic_DNA"/>
</dbReference>
<dbReference type="eggNOG" id="COG3393">
    <property type="taxonomic scope" value="Bacteria"/>
</dbReference>
<dbReference type="InterPro" id="IPR000182">
    <property type="entry name" value="GNAT_dom"/>
</dbReference>
<dbReference type="PROSITE" id="PS51186">
    <property type="entry name" value="GNAT"/>
    <property type="match status" value="1"/>
</dbReference>
<dbReference type="Gene3D" id="3.40.630.30">
    <property type="match status" value="1"/>
</dbReference>
<proteinExistence type="predicted"/>
<dbReference type="AlphaFoldDB" id="F2J1D7"/>
<dbReference type="InterPro" id="IPR013653">
    <property type="entry name" value="GCN5-like_dom"/>
</dbReference>
<evidence type="ECO:0000259" key="1">
    <source>
        <dbReference type="PROSITE" id="PS51186"/>
    </source>
</evidence>
<dbReference type="SUPFAM" id="SSF55729">
    <property type="entry name" value="Acyl-CoA N-acyltransferases (Nat)"/>
    <property type="match status" value="1"/>
</dbReference>
<accession>F2J1D7</accession>
<dbReference type="CDD" id="cd04301">
    <property type="entry name" value="NAT_SF"/>
    <property type="match status" value="1"/>
</dbReference>
<dbReference type="KEGG" id="pgv:SL003B_1291"/>
<dbReference type="STRING" id="991905.SL003B_1291"/>
<dbReference type="RefSeq" id="WP_013652036.1">
    <property type="nucleotide sequence ID" value="NC_015259.1"/>
</dbReference>
<keyword evidence="2" id="KW-0808">Transferase</keyword>
<dbReference type="HOGENOM" id="CLU_085660_0_0_5"/>
<name>F2J1D7_POLGS</name>
<dbReference type="Proteomes" id="UP000008130">
    <property type="component" value="Chromosome"/>
</dbReference>
<dbReference type="InterPro" id="IPR016181">
    <property type="entry name" value="Acyl_CoA_acyltransferase"/>
</dbReference>
<dbReference type="Pfam" id="PF08445">
    <property type="entry name" value="FR47"/>
    <property type="match status" value="1"/>
</dbReference>